<dbReference type="Gene3D" id="3.30.1240.10">
    <property type="match status" value="1"/>
</dbReference>
<dbReference type="PROSITE" id="PS01229">
    <property type="entry name" value="COF_2"/>
    <property type="match status" value="1"/>
</dbReference>
<dbReference type="NCBIfam" id="TIGR00099">
    <property type="entry name" value="Cof-subfamily"/>
    <property type="match status" value="1"/>
</dbReference>
<dbReference type="InterPro" id="IPR036412">
    <property type="entry name" value="HAD-like_sf"/>
</dbReference>
<dbReference type="GO" id="GO:0000287">
    <property type="term" value="F:magnesium ion binding"/>
    <property type="evidence" value="ECO:0007669"/>
    <property type="project" value="TreeGrafter"/>
</dbReference>
<dbReference type="Gene3D" id="3.40.50.1000">
    <property type="entry name" value="HAD superfamily/HAD-like"/>
    <property type="match status" value="1"/>
</dbReference>
<comment type="caution">
    <text evidence="1">The sequence shown here is derived from an EMBL/GenBank/DDBJ whole genome shotgun (WGS) entry which is preliminary data.</text>
</comment>
<dbReference type="Pfam" id="PF08282">
    <property type="entry name" value="Hydrolase_3"/>
    <property type="match status" value="1"/>
</dbReference>
<dbReference type="InterPro" id="IPR023214">
    <property type="entry name" value="HAD_sf"/>
</dbReference>
<keyword evidence="1" id="KW-0378">Hydrolase</keyword>
<evidence type="ECO:0000313" key="2">
    <source>
        <dbReference type="Proteomes" id="UP000051006"/>
    </source>
</evidence>
<organism evidence="1 2">
    <name type="scientific">Companilactobacillus kimchiensis</name>
    <dbReference type="NCBI Taxonomy" id="993692"/>
    <lineage>
        <taxon>Bacteria</taxon>
        <taxon>Bacillati</taxon>
        <taxon>Bacillota</taxon>
        <taxon>Bacilli</taxon>
        <taxon>Lactobacillales</taxon>
        <taxon>Lactobacillaceae</taxon>
        <taxon>Companilactobacillus</taxon>
    </lineage>
</organism>
<dbReference type="InterPro" id="IPR000150">
    <property type="entry name" value="Cof"/>
</dbReference>
<sequence>MGADYMTEIKLIATDIDGTLFDSNNNYDIDRLNSYLKQLHEQNVEFAVASGNNLDHLQKIFQASPDIDILIAENGSQVVSHKETLFEKTISNELIQKIIPVLTSQLDLKAISLSGKKASYSESSTNQPLYHIGNLIIVDDLTTVDDEFFKLNIQLEHDDLDDAANLINQNYGNFVHAATSGFGSIDIMNADINKSLGLQQLCQKLNIGLDNVMAFGDNTNDLEMIQEVGLGVSMLNAKQSIKDAADQITIDDNNHDGVLNTIKDAFNF</sequence>
<dbReference type="SFLD" id="SFLDS00003">
    <property type="entry name" value="Haloacid_Dehalogenase"/>
    <property type="match status" value="1"/>
</dbReference>
<reference evidence="1 2" key="1">
    <citation type="journal article" date="2015" name="Genome Announc.">
        <title>Expanding the biotechnology potential of lactobacilli through comparative genomics of 213 strains and associated genera.</title>
        <authorList>
            <person name="Sun Z."/>
            <person name="Harris H.M."/>
            <person name="McCann A."/>
            <person name="Guo C."/>
            <person name="Argimon S."/>
            <person name="Zhang W."/>
            <person name="Yang X."/>
            <person name="Jeffery I.B."/>
            <person name="Cooney J.C."/>
            <person name="Kagawa T.F."/>
            <person name="Liu W."/>
            <person name="Song Y."/>
            <person name="Salvetti E."/>
            <person name="Wrobel A."/>
            <person name="Rasinkangas P."/>
            <person name="Parkhill J."/>
            <person name="Rea M.C."/>
            <person name="O'Sullivan O."/>
            <person name="Ritari J."/>
            <person name="Douillard F.P."/>
            <person name="Paul Ross R."/>
            <person name="Yang R."/>
            <person name="Briner A.E."/>
            <person name="Felis G.E."/>
            <person name="de Vos W.M."/>
            <person name="Barrangou R."/>
            <person name="Klaenhammer T.R."/>
            <person name="Caufield P.W."/>
            <person name="Cui Y."/>
            <person name="Zhang H."/>
            <person name="O'Toole P.W."/>
        </authorList>
    </citation>
    <scope>NUCLEOTIDE SEQUENCE [LARGE SCALE GENOMIC DNA]</scope>
    <source>
        <strain evidence="1 2">DSM 24716</strain>
    </source>
</reference>
<name>A0A0R2LC27_9LACO</name>
<dbReference type="Proteomes" id="UP000051006">
    <property type="component" value="Unassembled WGS sequence"/>
</dbReference>
<dbReference type="EMBL" id="JQCF01000013">
    <property type="protein sequence ID" value="KRN99009.1"/>
    <property type="molecule type" value="Genomic_DNA"/>
</dbReference>
<dbReference type="GO" id="GO:0016791">
    <property type="term" value="F:phosphatase activity"/>
    <property type="evidence" value="ECO:0007669"/>
    <property type="project" value="TreeGrafter"/>
</dbReference>
<dbReference type="SFLD" id="SFLDG01140">
    <property type="entry name" value="C2.B:_Phosphomannomutase_and_P"/>
    <property type="match status" value="1"/>
</dbReference>
<dbReference type="PATRIC" id="fig|993692.3.peg.586"/>
<accession>A0A0R2LC27</accession>
<protein>
    <submittedName>
        <fullName evidence="1">HAD superfamily hydrolase</fullName>
    </submittedName>
</protein>
<dbReference type="AlphaFoldDB" id="A0A0R2LC27"/>
<proteinExistence type="predicted"/>
<dbReference type="SUPFAM" id="SSF56784">
    <property type="entry name" value="HAD-like"/>
    <property type="match status" value="1"/>
</dbReference>
<keyword evidence="2" id="KW-1185">Reference proteome</keyword>
<gene>
    <name evidence="1" type="ORF">IV57_GL000579</name>
</gene>
<dbReference type="PANTHER" id="PTHR10000:SF53">
    <property type="entry name" value="5-AMINO-6-(5-PHOSPHO-D-RIBITYLAMINO)URACIL PHOSPHATASE YBJI-RELATED"/>
    <property type="match status" value="1"/>
</dbReference>
<dbReference type="NCBIfam" id="TIGR01484">
    <property type="entry name" value="HAD-SF-IIB"/>
    <property type="match status" value="1"/>
</dbReference>
<dbReference type="GO" id="GO:0005829">
    <property type="term" value="C:cytosol"/>
    <property type="evidence" value="ECO:0007669"/>
    <property type="project" value="TreeGrafter"/>
</dbReference>
<dbReference type="OrthoDB" id="9814970at2"/>
<evidence type="ECO:0000313" key="1">
    <source>
        <dbReference type="EMBL" id="KRN99009.1"/>
    </source>
</evidence>
<dbReference type="PANTHER" id="PTHR10000">
    <property type="entry name" value="PHOSPHOSERINE PHOSPHATASE"/>
    <property type="match status" value="1"/>
</dbReference>
<dbReference type="InterPro" id="IPR006379">
    <property type="entry name" value="HAD-SF_hydro_IIB"/>
</dbReference>
<dbReference type="STRING" id="993692.IV57_GL000579"/>